<dbReference type="InterPro" id="IPR027417">
    <property type="entry name" value="P-loop_NTPase"/>
</dbReference>
<keyword evidence="6" id="KW-0378">Hydrolase</keyword>
<evidence type="ECO:0000256" key="9">
    <source>
        <dbReference type="ARBA" id="ARBA00023015"/>
    </source>
</evidence>
<dbReference type="GO" id="GO:0005737">
    <property type="term" value="C:cytoplasm"/>
    <property type="evidence" value="ECO:0007669"/>
    <property type="project" value="UniProtKB-ARBA"/>
</dbReference>
<dbReference type="GO" id="GO:0004386">
    <property type="term" value="F:helicase activity"/>
    <property type="evidence" value="ECO:0007669"/>
    <property type="project" value="UniProtKB-KW"/>
</dbReference>
<keyword evidence="22" id="KW-1185">Reference proteome</keyword>
<dbReference type="CDD" id="cd18793">
    <property type="entry name" value="SF2_C_SNF"/>
    <property type="match status" value="1"/>
</dbReference>
<dbReference type="GO" id="GO:0005524">
    <property type="term" value="F:ATP binding"/>
    <property type="evidence" value="ECO:0007669"/>
    <property type="project" value="UniProtKB-KW"/>
</dbReference>
<keyword evidence="10" id="KW-0238">DNA-binding</keyword>
<evidence type="ECO:0000256" key="14">
    <source>
        <dbReference type="ARBA" id="ARBA00079067"/>
    </source>
</evidence>
<keyword evidence="16" id="KW-0175">Coiled coil</keyword>
<evidence type="ECO:0000256" key="15">
    <source>
        <dbReference type="ARBA" id="ARBA00082628"/>
    </source>
</evidence>
<dbReference type="eggNOG" id="KOG4439">
    <property type="taxonomic scope" value="Eukaryota"/>
</dbReference>
<feature type="domain" description="Helicase ATP-binding" evidence="18">
    <location>
        <begin position="449"/>
        <end position="656"/>
    </location>
</feature>
<dbReference type="Proteomes" id="UP000015101">
    <property type="component" value="Unassembled WGS sequence"/>
</dbReference>
<feature type="region of interest" description="Disordered" evidence="17">
    <location>
        <begin position="107"/>
        <end position="126"/>
    </location>
</feature>
<dbReference type="InterPro" id="IPR014001">
    <property type="entry name" value="Helicase_ATP-bd"/>
</dbReference>
<accession>T1G959</accession>
<evidence type="ECO:0000256" key="12">
    <source>
        <dbReference type="ARBA" id="ARBA00023242"/>
    </source>
</evidence>
<dbReference type="AlphaFoldDB" id="T1G959"/>
<evidence type="ECO:0000259" key="19">
    <source>
        <dbReference type="PROSITE" id="PS51194"/>
    </source>
</evidence>
<dbReference type="OMA" id="NVYQKVM"/>
<evidence type="ECO:0000256" key="4">
    <source>
        <dbReference type="ARBA" id="ARBA00022553"/>
    </source>
</evidence>
<evidence type="ECO:0000256" key="7">
    <source>
        <dbReference type="ARBA" id="ARBA00022806"/>
    </source>
</evidence>
<keyword evidence="8" id="KW-0067">ATP-binding</keyword>
<dbReference type="EMBL" id="KB097495">
    <property type="protein sequence ID" value="ESN96427.1"/>
    <property type="molecule type" value="Genomic_DNA"/>
</dbReference>
<dbReference type="EMBL" id="AMQM01001392">
    <property type="status" value="NOT_ANNOTATED_CDS"/>
    <property type="molecule type" value="Genomic_DNA"/>
</dbReference>
<dbReference type="CTD" id="20217606"/>
<name>T1G959_HELRO</name>
<dbReference type="STRING" id="6412.T1G959"/>
<evidence type="ECO:0000256" key="11">
    <source>
        <dbReference type="ARBA" id="ARBA00023163"/>
    </source>
</evidence>
<keyword evidence="4" id="KW-0597">Phosphoprotein</keyword>
<reference evidence="22" key="1">
    <citation type="submission" date="2012-12" db="EMBL/GenBank/DDBJ databases">
        <authorList>
            <person name="Hellsten U."/>
            <person name="Grimwood J."/>
            <person name="Chapman J.A."/>
            <person name="Shapiro H."/>
            <person name="Aerts A."/>
            <person name="Otillar R.P."/>
            <person name="Terry A.Y."/>
            <person name="Boore J.L."/>
            <person name="Simakov O."/>
            <person name="Marletaz F."/>
            <person name="Cho S.-J."/>
            <person name="Edsinger-Gonzales E."/>
            <person name="Havlak P."/>
            <person name="Kuo D.-H."/>
            <person name="Larsson T."/>
            <person name="Lv J."/>
            <person name="Arendt D."/>
            <person name="Savage R."/>
            <person name="Osoegawa K."/>
            <person name="de Jong P."/>
            <person name="Lindberg D.R."/>
            <person name="Seaver E.C."/>
            <person name="Weisblat D.A."/>
            <person name="Putnam N.H."/>
            <person name="Grigoriev I.V."/>
            <person name="Rokhsar D.S."/>
        </authorList>
    </citation>
    <scope>NUCLEOTIDE SEQUENCE</scope>
</reference>
<proteinExistence type="inferred from homology"/>
<dbReference type="FunCoup" id="T1G959">
    <property type="interactions" value="1413"/>
</dbReference>
<comment type="subcellular location">
    <subcellularLocation>
        <location evidence="1">Nucleus</location>
    </subcellularLocation>
</comment>
<dbReference type="Pfam" id="PF00271">
    <property type="entry name" value="Helicase_C"/>
    <property type="match status" value="1"/>
</dbReference>
<dbReference type="InterPro" id="IPR001650">
    <property type="entry name" value="Helicase_C-like"/>
</dbReference>
<evidence type="ECO:0000256" key="17">
    <source>
        <dbReference type="SAM" id="MobiDB-lite"/>
    </source>
</evidence>
<evidence type="ECO:0000313" key="20">
    <source>
        <dbReference type="EMBL" id="ESN96427.1"/>
    </source>
</evidence>
<evidence type="ECO:0000313" key="22">
    <source>
        <dbReference type="Proteomes" id="UP000015101"/>
    </source>
</evidence>
<dbReference type="PANTHER" id="PTHR45626:SF50">
    <property type="entry name" value="TRANSCRIPTION TERMINATION FACTOR 2"/>
    <property type="match status" value="1"/>
</dbReference>
<reference evidence="21" key="3">
    <citation type="submission" date="2015-06" db="UniProtKB">
        <authorList>
            <consortium name="EnsemblMetazoa"/>
        </authorList>
    </citation>
    <scope>IDENTIFICATION</scope>
</reference>
<dbReference type="InParanoid" id="T1G959"/>
<evidence type="ECO:0000256" key="10">
    <source>
        <dbReference type="ARBA" id="ARBA00023125"/>
    </source>
</evidence>
<dbReference type="GO" id="GO:0005634">
    <property type="term" value="C:nucleus"/>
    <property type="evidence" value="ECO:0000318"/>
    <property type="project" value="GO_Central"/>
</dbReference>
<dbReference type="SMART" id="SM00490">
    <property type="entry name" value="HELICc"/>
    <property type="match status" value="1"/>
</dbReference>
<gene>
    <name evidence="21" type="primary">20217606</name>
    <name evidence="20" type="ORF">HELRODRAFT_95427</name>
</gene>
<dbReference type="GO" id="GO:0003677">
    <property type="term" value="F:DNA binding"/>
    <property type="evidence" value="ECO:0007669"/>
    <property type="project" value="UniProtKB-KW"/>
</dbReference>
<dbReference type="GO" id="GO:0008094">
    <property type="term" value="F:ATP-dependent activity, acting on DNA"/>
    <property type="evidence" value="ECO:0000318"/>
    <property type="project" value="GO_Central"/>
</dbReference>
<dbReference type="GeneID" id="20217606"/>
<dbReference type="OrthoDB" id="423559at2759"/>
<dbReference type="InterPro" id="IPR050628">
    <property type="entry name" value="SNF2_RAD54_helicase_TF"/>
</dbReference>
<dbReference type="FunFam" id="3.40.50.10810:FF:000043">
    <property type="entry name" value="Transcription termination factor 2"/>
    <property type="match status" value="1"/>
</dbReference>
<keyword evidence="12" id="KW-0539">Nucleus</keyword>
<keyword evidence="5" id="KW-0547">Nucleotide-binding</keyword>
<reference evidence="20 22" key="2">
    <citation type="journal article" date="2013" name="Nature">
        <title>Insights into bilaterian evolution from three spiralian genomes.</title>
        <authorList>
            <person name="Simakov O."/>
            <person name="Marletaz F."/>
            <person name="Cho S.J."/>
            <person name="Edsinger-Gonzales E."/>
            <person name="Havlak P."/>
            <person name="Hellsten U."/>
            <person name="Kuo D.H."/>
            <person name="Larsson T."/>
            <person name="Lv J."/>
            <person name="Arendt D."/>
            <person name="Savage R."/>
            <person name="Osoegawa K."/>
            <person name="de Jong P."/>
            <person name="Grimwood J."/>
            <person name="Chapman J.A."/>
            <person name="Shapiro H."/>
            <person name="Aerts A."/>
            <person name="Otillar R.P."/>
            <person name="Terry A.Y."/>
            <person name="Boore J.L."/>
            <person name="Grigoriev I.V."/>
            <person name="Lindberg D.R."/>
            <person name="Seaver E.C."/>
            <person name="Weisblat D.A."/>
            <person name="Putnam N.H."/>
            <person name="Rokhsar D.S."/>
        </authorList>
    </citation>
    <scope>NUCLEOTIDE SEQUENCE</scope>
</reference>
<dbReference type="KEGG" id="hro:HELRODRAFT_95427"/>
<evidence type="ECO:0000256" key="1">
    <source>
        <dbReference type="ARBA" id="ARBA00004123"/>
    </source>
</evidence>
<dbReference type="SMART" id="SM00487">
    <property type="entry name" value="DEXDc"/>
    <property type="match status" value="1"/>
</dbReference>
<feature type="region of interest" description="Disordered" evidence="17">
    <location>
        <begin position="172"/>
        <end position="191"/>
    </location>
</feature>
<feature type="compositionally biased region" description="Basic and acidic residues" evidence="17">
    <location>
        <begin position="116"/>
        <end position="126"/>
    </location>
</feature>
<organism evidence="21 22">
    <name type="scientific">Helobdella robusta</name>
    <name type="common">Californian leech</name>
    <dbReference type="NCBI Taxonomy" id="6412"/>
    <lineage>
        <taxon>Eukaryota</taxon>
        <taxon>Metazoa</taxon>
        <taxon>Spiralia</taxon>
        <taxon>Lophotrochozoa</taxon>
        <taxon>Annelida</taxon>
        <taxon>Clitellata</taxon>
        <taxon>Hirudinea</taxon>
        <taxon>Rhynchobdellida</taxon>
        <taxon>Glossiphoniidae</taxon>
        <taxon>Helobdella</taxon>
    </lineage>
</organism>
<sequence length="1071" mass="121327">MDLDFIDSFPNCAKHRETCYLKTGVSNPNSSSYLKSYFICSNKNQCDFVQEANHIKPERCSVHQNNYLELRAYRQEAEEMKMYYRCTSHKQLNKPWCGRISKTIQLKPQSKVTKQRAPDRGTEVKEPEMNVNKLKMTDLNFKNLNSKKSSSLADSKDKYSFTKSPNRYRDVSLEIIDDSSEDDGNGETYEDKNIVDVDNSMEGKKANQNNNNDSANAFSASSTSSSIIAPKTSHGATLVVRQTLQMKEDSRASHLSATTALDQNPVKKWTRDHELLLNEVKVDLKRNLNVIAGIDLSRLPDGGDRLKKQVEVLTEQLEELKIRKKESIIEVEKEDHQENVLFNKFKQSASSSTTSALKQSTILNYAVSNCLISKDSKDNNDLHGNGHFYGGRMTTSRLKQVSVATTEAIDRLHSQLESCPPPTSQCSDPKGLRISLMTHQRQALAWLTWRELQLPRGGILADDMGLGKTLTMISLVLKQKQEKSEMQSTSKTSWIGKSNRKVESGGTLIICPASLLHQWRIEIEKRLMPGLLDVLVYHGPSRRCSVESLCQFDVILTTYNIIQSEVGISAAMKDEKHTHDLPAVDETETTDWSTVLLAITWERIILDEGHNIKNPKSLTALSICRLRSRIRWVMTGTPIHNNLLDMYSLLRFLRCSPFDEFRFWKNQVDNKSELGTQRLNTLIKALMLRRTKEDISIETGKPIVNLPPKKVESHVLELSKGEKLIYDRIFNISKVEMLKYMEAQRLKSLGHSNEDLSATGKTFKQNAVSLDDSAIASRSPAAAAKDLNRSNLKPKRMMHILSMILRLRQACCHLYLMKQAPNVDDLKCEGVFVDLENQMSMLSVENLLSSHASHPASSSASSTIPLKDVFEIDYISTKMNKLLTMLVDIKNSSKETNQPAKSVIVSQWTLMLEVVEHHLNKKKIRCCTIRGDVSPRKRSGMVETFNNDPKGPEVMLLSLRAGGVGLNLIGGNHLFIIDMHWNPALEQQACDRIYRVGQTKNVFIHRFVCKDTIEDKIVQLQNKKLMLSKDILSGSGSSAINLTLQDFRLLFGIGSEDNCYRFDRFQNTKPW</sequence>
<keyword evidence="11" id="KW-0804">Transcription</keyword>
<protein>
    <recommendedName>
        <fullName evidence="13">Transcription termination factor 2</fullName>
    </recommendedName>
    <alternativeName>
        <fullName evidence="15">RNA polymerase II termination factor</fullName>
    </alternativeName>
    <alternativeName>
        <fullName evidence="14">Transcription release factor 2</fullName>
    </alternativeName>
</protein>
<dbReference type="GO" id="GO:0006281">
    <property type="term" value="P:DNA repair"/>
    <property type="evidence" value="ECO:0000318"/>
    <property type="project" value="GO_Central"/>
</dbReference>
<dbReference type="RefSeq" id="XP_009025264.1">
    <property type="nucleotide sequence ID" value="XM_009027016.1"/>
</dbReference>
<evidence type="ECO:0000256" key="5">
    <source>
        <dbReference type="ARBA" id="ARBA00022741"/>
    </source>
</evidence>
<keyword evidence="9" id="KW-0805">Transcription regulation</keyword>
<evidence type="ECO:0000256" key="16">
    <source>
        <dbReference type="SAM" id="Coils"/>
    </source>
</evidence>
<feature type="compositionally biased region" description="Acidic residues" evidence="17">
    <location>
        <begin position="175"/>
        <end position="185"/>
    </location>
</feature>
<dbReference type="SUPFAM" id="SSF52540">
    <property type="entry name" value="P-loop containing nucleoside triphosphate hydrolases"/>
    <property type="match status" value="2"/>
</dbReference>
<dbReference type="HOGENOM" id="CLU_000315_2_2_1"/>
<dbReference type="Gene3D" id="3.40.50.300">
    <property type="entry name" value="P-loop containing nucleotide triphosphate hydrolases"/>
    <property type="match status" value="1"/>
</dbReference>
<feature type="domain" description="Helicase C-terminal" evidence="19">
    <location>
        <begin position="881"/>
        <end position="1048"/>
    </location>
</feature>
<dbReference type="Gene3D" id="3.40.50.10810">
    <property type="entry name" value="Tandem AAA-ATPase domain"/>
    <property type="match status" value="1"/>
</dbReference>
<feature type="coiled-coil region" evidence="16">
    <location>
        <begin position="303"/>
        <end position="337"/>
    </location>
</feature>
<dbReference type="GO" id="GO:0016787">
    <property type="term" value="F:hydrolase activity"/>
    <property type="evidence" value="ECO:0007669"/>
    <property type="project" value="UniProtKB-KW"/>
</dbReference>
<evidence type="ECO:0000256" key="8">
    <source>
        <dbReference type="ARBA" id="ARBA00022840"/>
    </source>
</evidence>
<evidence type="ECO:0000256" key="13">
    <source>
        <dbReference type="ARBA" id="ARBA00070113"/>
    </source>
</evidence>
<evidence type="ECO:0000256" key="3">
    <source>
        <dbReference type="ARBA" id="ARBA00022472"/>
    </source>
</evidence>
<evidence type="ECO:0000256" key="6">
    <source>
        <dbReference type="ARBA" id="ARBA00022801"/>
    </source>
</evidence>
<dbReference type="GO" id="GO:0006353">
    <property type="term" value="P:DNA-templated transcription termination"/>
    <property type="evidence" value="ECO:0007669"/>
    <property type="project" value="UniProtKB-KW"/>
</dbReference>
<dbReference type="InterPro" id="IPR038718">
    <property type="entry name" value="SNF2-like_sf"/>
</dbReference>
<keyword evidence="3" id="KW-0806">Transcription termination</keyword>
<dbReference type="EnsemblMetazoa" id="HelroT95427">
    <property type="protein sequence ID" value="HelroP95427"/>
    <property type="gene ID" value="HelroG95427"/>
</dbReference>
<evidence type="ECO:0000313" key="21">
    <source>
        <dbReference type="EnsemblMetazoa" id="HelroP95427"/>
    </source>
</evidence>
<evidence type="ECO:0000259" key="18">
    <source>
        <dbReference type="PROSITE" id="PS51192"/>
    </source>
</evidence>
<keyword evidence="7" id="KW-0347">Helicase</keyword>
<dbReference type="InterPro" id="IPR000330">
    <property type="entry name" value="SNF2_N"/>
</dbReference>
<dbReference type="PROSITE" id="PS51192">
    <property type="entry name" value="HELICASE_ATP_BIND_1"/>
    <property type="match status" value="1"/>
</dbReference>
<dbReference type="PANTHER" id="PTHR45626">
    <property type="entry name" value="TRANSCRIPTION TERMINATION FACTOR 2-RELATED"/>
    <property type="match status" value="1"/>
</dbReference>
<dbReference type="Pfam" id="PF00176">
    <property type="entry name" value="SNF2-rel_dom"/>
    <property type="match status" value="1"/>
</dbReference>
<dbReference type="PROSITE" id="PS51194">
    <property type="entry name" value="HELICASE_CTER"/>
    <property type="match status" value="1"/>
</dbReference>
<dbReference type="InterPro" id="IPR049730">
    <property type="entry name" value="SNF2/RAD54-like_C"/>
</dbReference>
<comment type="similarity">
    <text evidence="2">Belongs to the SNF2/RAD54 helicase family.</text>
</comment>
<evidence type="ECO:0000256" key="2">
    <source>
        <dbReference type="ARBA" id="ARBA00007025"/>
    </source>
</evidence>